<gene>
    <name evidence="2" type="ORF">GCM10010497_59940</name>
</gene>
<dbReference type="EMBL" id="BMSJ01000014">
    <property type="protein sequence ID" value="GGR48440.1"/>
    <property type="molecule type" value="Genomic_DNA"/>
</dbReference>
<organism evidence="2 3">
    <name type="scientific">Streptomyces cinereoruber</name>
    <dbReference type="NCBI Taxonomy" id="67260"/>
    <lineage>
        <taxon>Bacteria</taxon>
        <taxon>Bacillati</taxon>
        <taxon>Actinomycetota</taxon>
        <taxon>Actinomycetes</taxon>
        <taxon>Kitasatosporales</taxon>
        <taxon>Streptomycetaceae</taxon>
        <taxon>Streptomyces</taxon>
    </lineage>
</organism>
<sequence length="66" mass="6461">MAFAEGGKEAAEWQFEGVPQGVPGGEGSDGAALLDFDESASGQAGSGGKLVVGPAALAPQSRELEA</sequence>
<reference evidence="2 3" key="1">
    <citation type="journal article" date="2014" name="Int. J. Syst. Evol. Microbiol.">
        <title>Complete genome sequence of Corynebacterium casei LMG S-19264T (=DSM 44701T), isolated from a smear-ripened cheese.</title>
        <authorList>
            <consortium name="US DOE Joint Genome Institute (JGI-PGF)"/>
            <person name="Walter F."/>
            <person name="Albersmeier A."/>
            <person name="Kalinowski J."/>
            <person name="Ruckert C."/>
        </authorList>
    </citation>
    <scope>NUCLEOTIDE SEQUENCE [LARGE SCALE GENOMIC DNA]</scope>
    <source>
        <strain evidence="2 3">JCM 4205</strain>
    </source>
</reference>
<dbReference type="AlphaFoldDB" id="A0AAV4KQN1"/>
<comment type="caution">
    <text evidence="2">The sequence shown here is derived from an EMBL/GenBank/DDBJ whole genome shotgun (WGS) entry which is preliminary data.</text>
</comment>
<proteinExistence type="predicted"/>
<feature type="region of interest" description="Disordered" evidence="1">
    <location>
        <begin position="1"/>
        <end position="66"/>
    </location>
</feature>
<evidence type="ECO:0000313" key="3">
    <source>
        <dbReference type="Proteomes" id="UP000642014"/>
    </source>
</evidence>
<accession>A0AAV4KQN1</accession>
<protein>
    <submittedName>
        <fullName evidence="2">Uncharacterized protein</fullName>
    </submittedName>
</protein>
<name>A0AAV4KQN1_9ACTN</name>
<dbReference type="Proteomes" id="UP000642014">
    <property type="component" value="Unassembled WGS sequence"/>
</dbReference>
<evidence type="ECO:0000313" key="2">
    <source>
        <dbReference type="EMBL" id="GGR48440.1"/>
    </source>
</evidence>
<evidence type="ECO:0000256" key="1">
    <source>
        <dbReference type="SAM" id="MobiDB-lite"/>
    </source>
</evidence>
<feature type="compositionally biased region" description="Basic and acidic residues" evidence="1">
    <location>
        <begin position="1"/>
        <end position="11"/>
    </location>
</feature>